<dbReference type="InterPro" id="IPR023753">
    <property type="entry name" value="FAD/NAD-binding_dom"/>
</dbReference>
<proteinExistence type="predicted"/>
<reference evidence="4 5" key="1">
    <citation type="submission" date="2016-10" db="EMBL/GenBank/DDBJ databases">
        <authorList>
            <person name="de Groot N.N."/>
        </authorList>
    </citation>
    <scope>NUCLEOTIDE SEQUENCE [LARGE SCALE GENOMIC DNA]</scope>
    <source>
        <strain evidence="4 5">ATCC 43154</strain>
    </source>
</reference>
<accession>A0A1I4RZV1</accession>
<sequence length="299" mass="31096">MTYDVIVVGGSFAGLSAAMQVARARRRVLLVDAGQPRNRFAAHSHGFLGQDGKAPHEIVAEARRQLAAYPTVEFADGLASAARRTADGFAAVLGDGREAVGTRLVLATGLRDELPAIAGIEGRWGATVLHCPYCHGYEVAGQPLGVLANHALSVHHGMLVPDWGSSTTYFTQGVFEPDAEQLAALAQRGVRIERTPVVGFVGTAPAMEAVRLADGRLLPMAAVFTAPKTRMASPLAQQLGCAFDDGPLGATVRVDDMQQTTVEGVYAAGDMAQPRANATLAAAGGVMAGVGAHMSLIFG</sequence>
<dbReference type="STRING" id="758825.SAMN02982985_04556"/>
<evidence type="ECO:0000313" key="5">
    <source>
        <dbReference type="Proteomes" id="UP000199470"/>
    </source>
</evidence>
<keyword evidence="2" id="KW-0560">Oxidoreductase</keyword>
<dbReference type="SUPFAM" id="SSF51905">
    <property type="entry name" value="FAD/NAD(P)-binding domain"/>
    <property type="match status" value="1"/>
</dbReference>
<feature type="domain" description="FAD/NAD(P)-binding" evidence="3">
    <location>
        <begin position="182"/>
        <end position="280"/>
    </location>
</feature>
<dbReference type="Pfam" id="PF07992">
    <property type="entry name" value="Pyr_redox_2"/>
    <property type="match status" value="2"/>
</dbReference>
<dbReference type="AlphaFoldDB" id="A0A1I4RZV1"/>
<organism evidence="4 5">
    <name type="scientific">Rugamonas rubra</name>
    <dbReference type="NCBI Taxonomy" id="758825"/>
    <lineage>
        <taxon>Bacteria</taxon>
        <taxon>Pseudomonadati</taxon>
        <taxon>Pseudomonadota</taxon>
        <taxon>Betaproteobacteria</taxon>
        <taxon>Burkholderiales</taxon>
        <taxon>Oxalobacteraceae</taxon>
        <taxon>Telluria group</taxon>
        <taxon>Rugamonas</taxon>
    </lineage>
</organism>
<name>A0A1I4RZV1_9BURK</name>
<dbReference type="InterPro" id="IPR050097">
    <property type="entry name" value="Ferredoxin-NADP_redctase_2"/>
</dbReference>
<dbReference type="InterPro" id="IPR036188">
    <property type="entry name" value="FAD/NAD-bd_sf"/>
</dbReference>
<keyword evidence="5" id="KW-1185">Reference proteome</keyword>
<dbReference type="EMBL" id="FOTW01000024">
    <property type="protein sequence ID" value="SFM57842.1"/>
    <property type="molecule type" value="Genomic_DNA"/>
</dbReference>
<evidence type="ECO:0000313" key="4">
    <source>
        <dbReference type="EMBL" id="SFM57842.1"/>
    </source>
</evidence>
<dbReference type="Gene3D" id="3.50.50.60">
    <property type="entry name" value="FAD/NAD(P)-binding domain"/>
    <property type="match status" value="2"/>
</dbReference>
<dbReference type="RefSeq" id="WP_093390003.1">
    <property type="nucleotide sequence ID" value="NZ_FOTW01000024.1"/>
</dbReference>
<dbReference type="PANTHER" id="PTHR48105">
    <property type="entry name" value="THIOREDOXIN REDUCTASE 1-RELATED-RELATED"/>
    <property type="match status" value="1"/>
</dbReference>
<dbReference type="OrthoDB" id="9786503at2"/>
<feature type="domain" description="FAD/NAD(P)-binding" evidence="3">
    <location>
        <begin position="3"/>
        <end position="131"/>
    </location>
</feature>
<evidence type="ECO:0000256" key="2">
    <source>
        <dbReference type="ARBA" id="ARBA00023002"/>
    </source>
</evidence>
<dbReference type="Proteomes" id="UP000199470">
    <property type="component" value="Unassembled WGS sequence"/>
</dbReference>
<protein>
    <submittedName>
        <fullName evidence="4">Thioredoxin reductase</fullName>
    </submittedName>
</protein>
<gene>
    <name evidence="4" type="ORF">SAMN02982985_04556</name>
</gene>
<dbReference type="PRINTS" id="PR00368">
    <property type="entry name" value="FADPNR"/>
</dbReference>
<keyword evidence="1" id="KW-0285">Flavoprotein</keyword>
<evidence type="ECO:0000259" key="3">
    <source>
        <dbReference type="Pfam" id="PF07992"/>
    </source>
</evidence>
<dbReference type="PRINTS" id="PR00469">
    <property type="entry name" value="PNDRDTASEII"/>
</dbReference>
<dbReference type="GO" id="GO:0016491">
    <property type="term" value="F:oxidoreductase activity"/>
    <property type="evidence" value="ECO:0007669"/>
    <property type="project" value="UniProtKB-KW"/>
</dbReference>
<evidence type="ECO:0000256" key="1">
    <source>
        <dbReference type="ARBA" id="ARBA00022630"/>
    </source>
</evidence>